<evidence type="ECO:0000313" key="9">
    <source>
        <dbReference type="Proteomes" id="UP000035996"/>
    </source>
</evidence>
<dbReference type="GO" id="GO:0005886">
    <property type="term" value="C:plasma membrane"/>
    <property type="evidence" value="ECO:0007669"/>
    <property type="project" value="UniProtKB-SubCell"/>
</dbReference>
<sequence length="341" mass="36647">MINIIRQQQTLSPAVRWILGIAFTFFIALLGYYLAMVPGFTLTGQLASAIFISILYRQIAGYPEWLRAGITFSSKKLLRFAIILYGIKLNVSLILQDGLPILLLGAVVIAFALLASVWLSKAMNANRSITLLVGAGTGICGAAAIAAVAPIVEAKEEDTAIGVGIIALFGTIFSVGYTIIRPFLPLTASEYGIWSGISLHEVAHVALAAAPGGETALAMGLLAKLGRVFLLVPVCFLFMYIVKRKSTGSKQHIPFPWFLIGFILMSLAGTYILGPVIPFSDTAMTAVTEITTWCLTAAMVGLGLSVSLKDLKNKALKPMIIITIVSLTLSILTFVIVKWFY</sequence>
<evidence type="ECO:0000256" key="1">
    <source>
        <dbReference type="ARBA" id="ARBA00004651"/>
    </source>
</evidence>
<feature type="transmembrane region" description="Helical" evidence="7">
    <location>
        <begin position="216"/>
        <end position="242"/>
    </location>
</feature>
<evidence type="ECO:0000256" key="4">
    <source>
        <dbReference type="ARBA" id="ARBA00022692"/>
    </source>
</evidence>
<comment type="similarity">
    <text evidence="2">Belongs to the UPF0324 family.</text>
</comment>
<gene>
    <name evidence="8" type="ORF">AB986_03395</name>
</gene>
<comment type="subcellular location">
    <subcellularLocation>
        <location evidence="1">Cell membrane</location>
        <topology evidence="1">Multi-pass membrane protein</topology>
    </subcellularLocation>
</comment>
<evidence type="ECO:0000256" key="6">
    <source>
        <dbReference type="ARBA" id="ARBA00023136"/>
    </source>
</evidence>
<keyword evidence="6 7" id="KW-0472">Membrane</keyword>
<dbReference type="OrthoDB" id="9811391at2"/>
<keyword evidence="3" id="KW-1003">Cell membrane</keyword>
<dbReference type="EMBL" id="LELK01000001">
    <property type="protein sequence ID" value="KMM38362.1"/>
    <property type="molecule type" value="Genomic_DNA"/>
</dbReference>
<protein>
    <submittedName>
        <fullName evidence="8">Membrane protein</fullName>
    </submittedName>
</protein>
<feature type="transmembrane region" description="Helical" evidence="7">
    <location>
        <begin position="254"/>
        <end position="278"/>
    </location>
</feature>
<reference evidence="8" key="1">
    <citation type="submission" date="2015-06" db="EMBL/GenBank/DDBJ databases">
        <authorList>
            <person name="Liu B."/>
            <person name="Wang J."/>
            <person name="Zhu Y."/>
            <person name="Liu G."/>
            <person name="Chen Q."/>
            <person name="Zheng C."/>
            <person name="Che J."/>
            <person name="Ge C."/>
            <person name="Shi H."/>
            <person name="Pan Z."/>
            <person name="Liu X."/>
        </authorList>
    </citation>
    <scope>NUCLEOTIDE SEQUENCE [LARGE SCALE GENOMIC DNA]</scope>
    <source>
        <strain evidence="8">DSM 16346</strain>
    </source>
</reference>
<evidence type="ECO:0000313" key="8">
    <source>
        <dbReference type="EMBL" id="KMM38362.1"/>
    </source>
</evidence>
<feature type="transmembrane region" description="Helical" evidence="7">
    <location>
        <begin position="320"/>
        <end position="340"/>
    </location>
</feature>
<feature type="transmembrane region" description="Helical" evidence="7">
    <location>
        <begin position="159"/>
        <end position="179"/>
    </location>
</feature>
<evidence type="ECO:0000256" key="2">
    <source>
        <dbReference type="ARBA" id="ARBA00007977"/>
    </source>
</evidence>
<dbReference type="Proteomes" id="UP000035996">
    <property type="component" value="Unassembled WGS sequence"/>
</dbReference>
<organism evidence="8 9">
    <name type="scientific">Guptibacillus hwajinpoensis</name>
    <dbReference type="NCBI Taxonomy" id="208199"/>
    <lineage>
        <taxon>Bacteria</taxon>
        <taxon>Bacillati</taxon>
        <taxon>Bacillota</taxon>
        <taxon>Bacilli</taxon>
        <taxon>Bacillales</taxon>
        <taxon>Guptibacillaceae</taxon>
        <taxon>Guptibacillus</taxon>
    </lineage>
</organism>
<feature type="transmembrane region" description="Helical" evidence="7">
    <location>
        <begin position="40"/>
        <end position="56"/>
    </location>
</feature>
<evidence type="ECO:0000256" key="5">
    <source>
        <dbReference type="ARBA" id="ARBA00022989"/>
    </source>
</evidence>
<dbReference type="Pfam" id="PF03601">
    <property type="entry name" value="Cons_hypoth698"/>
    <property type="match status" value="1"/>
</dbReference>
<dbReference type="PANTHER" id="PTHR30106">
    <property type="entry name" value="INNER MEMBRANE PROTEIN YEIH-RELATED"/>
    <property type="match status" value="1"/>
</dbReference>
<feature type="transmembrane region" description="Helical" evidence="7">
    <location>
        <begin position="131"/>
        <end position="153"/>
    </location>
</feature>
<accession>A0A0J6FVH1</accession>
<keyword evidence="4 7" id="KW-0812">Transmembrane</keyword>
<comment type="caution">
    <text evidence="8">The sequence shown here is derived from an EMBL/GenBank/DDBJ whole genome shotgun (WGS) entry which is preliminary data.</text>
</comment>
<evidence type="ECO:0000256" key="3">
    <source>
        <dbReference type="ARBA" id="ARBA00022475"/>
    </source>
</evidence>
<evidence type="ECO:0000256" key="7">
    <source>
        <dbReference type="SAM" id="Phobius"/>
    </source>
</evidence>
<keyword evidence="9" id="KW-1185">Reference proteome</keyword>
<feature type="transmembrane region" description="Helical" evidence="7">
    <location>
        <begin position="101"/>
        <end position="119"/>
    </location>
</feature>
<proteinExistence type="inferred from homology"/>
<keyword evidence="5 7" id="KW-1133">Transmembrane helix</keyword>
<feature type="transmembrane region" description="Helical" evidence="7">
    <location>
        <begin position="290"/>
        <end position="308"/>
    </location>
</feature>
<feature type="transmembrane region" description="Helical" evidence="7">
    <location>
        <begin position="14"/>
        <end position="34"/>
    </location>
</feature>
<dbReference type="PATRIC" id="fig|157733.3.peg.2894"/>
<feature type="transmembrane region" description="Helical" evidence="7">
    <location>
        <begin position="77"/>
        <end position="95"/>
    </location>
</feature>
<dbReference type="PANTHER" id="PTHR30106:SF2">
    <property type="entry name" value="UPF0324 INNER MEMBRANE PROTEIN YEIH"/>
    <property type="match status" value="1"/>
</dbReference>
<dbReference type="AlphaFoldDB" id="A0A0J6FVH1"/>
<dbReference type="InterPro" id="IPR018383">
    <property type="entry name" value="UPF0324_pro"/>
</dbReference>
<name>A0A0J6FVH1_9BACL</name>